<dbReference type="Gene3D" id="3.40.50.720">
    <property type="entry name" value="NAD(P)-binding Rossmann-like Domain"/>
    <property type="match status" value="1"/>
</dbReference>
<dbReference type="InterPro" id="IPR036291">
    <property type="entry name" value="NAD(P)-bd_dom_sf"/>
</dbReference>
<sequence length="240" mass="27254">MKQSTIDKRRRNYGKVYTSARVIMACRDMKKAEDAAADIRLQTKGSEGAGMVEVVQLDLASLASVRKCAQHLLDTQTRIHILVNNAGVCFYPKAVTEDGFEMHMAVNHFGHFLLTCLLLPRIIRSGTARIDKRITYEVGTVPYEVGTVPYEVGTVPLQKYTGGKIPDESTLRKVHVKRIYDKNIEEIRNELENERVWISIDETTNGNIKIGDLSFEEVEKFKYLEATVTKNDTREEIKSE</sequence>
<protein>
    <submittedName>
        <fullName evidence="2">Uncharacterized protein</fullName>
    </submittedName>
</protein>
<proteinExistence type="predicted"/>
<gene>
    <name evidence="2" type="ORF">ANN_11274</name>
</gene>
<dbReference type="PANTHER" id="PTHR43157:SF73">
    <property type="entry name" value="WW DOMAIN-CONTAINING OXIDOREDUCTASE-LIKE PROTEIN"/>
    <property type="match status" value="1"/>
</dbReference>
<keyword evidence="3" id="KW-1185">Reference proteome</keyword>
<dbReference type="SUPFAM" id="SSF51735">
    <property type="entry name" value="NAD(P)-binding Rossmann-fold domains"/>
    <property type="match status" value="1"/>
</dbReference>
<organism evidence="2 3">
    <name type="scientific">Periplaneta americana</name>
    <name type="common">American cockroach</name>
    <name type="synonym">Blatta americana</name>
    <dbReference type="NCBI Taxonomy" id="6978"/>
    <lineage>
        <taxon>Eukaryota</taxon>
        <taxon>Metazoa</taxon>
        <taxon>Ecdysozoa</taxon>
        <taxon>Arthropoda</taxon>
        <taxon>Hexapoda</taxon>
        <taxon>Insecta</taxon>
        <taxon>Pterygota</taxon>
        <taxon>Neoptera</taxon>
        <taxon>Polyneoptera</taxon>
        <taxon>Dictyoptera</taxon>
        <taxon>Blattodea</taxon>
        <taxon>Blattoidea</taxon>
        <taxon>Blattidae</taxon>
        <taxon>Blattinae</taxon>
        <taxon>Periplaneta</taxon>
    </lineage>
</organism>
<accession>A0ABQ8T4J5</accession>
<evidence type="ECO:0000313" key="3">
    <source>
        <dbReference type="Proteomes" id="UP001148838"/>
    </source>
</evidence>
<name>A0ABQ8T4J5_PERAM</name>
<evidence type="ECO:0000256" key="1">
    <source>
        <dbReference type="ARBA" id="ARBA00023002"/>
    </source>
</evidence>
<dbReference type="PANTHER" id="PTHR43157">
    <property type="entry name" value="PHOSPHATIDYLINOSITOL-GLYCAN BIOSYNTHESIS CLASS F PROTEIN-RELATED"/>
    <property type="match status" value="1"/>
</dbReference>
<evidence type="ECO:0000313" key="2">
    <source>
        <dbReference type="EMBL" id="KAJ4441419.1"/>
    </source>
</evidence>
<dbReference type="InterPro" id="IPR002347">
    <property type="entry name" value="SDR_fam"/>
</dbReference>
<reference evidence="2 3" key="1">
    <citation type="journal article" date="2022" name="Allergy">
        <title>Genome assembly and annotation of Periplaneta americana reveal a comprehensive cockroach allergen profile.</title>
        <authorList>
            <person name="Wang L."/>
            <person name="Xiong Q."/>
            <person name="Saelim N."/>
            <person name="Wang L."/>
            <person name="Nong W."/>
            <person name="Wan A.T."/>
            <person name="Shi M."/>
            <person name="Liu X."/>
            <person name="Cao Q."/>
            <person name="Hui J.H.L."/>
            <person name="Sookrung N."/>
            <person name="Leung T.F."/>
            <person name="Tungtrongchitr A."/>
            <person name="Tsui S.K.W."/>
        </authorList>
    </citation>
    <scope>NUCLEOTIDE SEQUENCE [LARGE SCALE GENOMIC DNA]</scope>
    <source>
        <strain evidence="2">PWHHKU_190912</strain>
    </source>
</reference>
<dbReference type="Pfam" id="PF00106">
    <property type="entry name" value="adh_short"/>
    <property type="match status" value="1"/>
</dbReference>
<dbReference type="Proteomes" id="UP001148838">
    <property type="component" value="Unassembled WGS sequence"/>
</dbReference>
<keyword evidence="1" id="KW-0560">Oxidoreductase</keyword>
<comment type="caution">
    <text evidence="2">The sequence shown here is derived from an EMBL/GenBank/DDBJ whole genome shotgun (WGS) entry which is preliminary data.</text>
</comment>
<dbReference type="EMBL" id="JAJSOF020000015">
    <property type="protein sequence ID" value="KAJ4441419.1"/>
    <property type="molecule type" value="Genomic_DNA"/>
</dbReference>